<organism evidence="2 3">
    <name type="scientific">Mesobacillus selenatarsenatis (strain DSM 18680 / JCM 14380 / FERM P-15431 / SF-1)</name>
    <dbReference type="NCBI Taxonomy" id="1321606"/>
    <lineage>
        <taxon>Bacteria</taxon>
        <taxon>Bacillati</taxon>
        <taxon>Bacillota</taxon>
        <taxon>Bacilli</taxon>
        <taxon>Bacillales</taxon>
        <taxon>Bacillaceae</taxon>
        <taxon>Mesobacillus</taxon>
    </lineage>
</organism>
<proteinExistence type="predicted"/>
<sequence>MNKTMNMFNEIITIFTSFVLLNLLWLLFCLPVMTIFPATAALFGTVRKWIRVGLDVGVYRVFVQEFKMNFKKSIGLGAVWTIFFAIISVDLAIVLQNEFTGKSIVLTMLVFFMLLFVFTSIYLFLLIVHYDLSLFHTVKNSLLLSLGHLNYTVLFLAMILLVLIVSYYFPFFLLLCGSLLAFMMYGVFHKLSLKWEEGKNSQHKLNTDIT</sequence>
<evidence type="ECO:0000313" key="3">
    <source>
        <dbReference type="Proteomes" id="UP000031014"/>
    </source>
</evidence>
<evidence type="ECO:0000313" key="2">
    <source>
        <dbReference type="EMBL" id="GAM12342.1"/>
    </source>
</evidence>
<feature type="transmembrane region" description="Helical" evidence="1">
    <location>
        <begin position="74"/>
        <end position="95"/>
    </location>
</feature>
<dbReference type="STRING" id="1321606.SAMD00020551_0474"/>
<dbReference type="OrthoDB" id="2182676at2"/>
<dbReference type="EMBL" id="BASE01000012">
    <property type="protein sequence ID" value="GAM12342.1"/>
    <property type="molecule type" value="Genomic_DNA"/>
</dbReference>
<gene>
    <name evidence="2" type="ORF">SAMD00020551_0474</name>
</gene>
<keyword evidence="1" id="KW-0472">Membrane</keyword>
<keyword evidence="1" id="KW-1133">Transmembrane helix</keyword>
<accession>A0A0A8X016</accession>
<name>A0A0A8X016_MESS1</name>
<evidence type="ECO:0000256" key="1">
    <source>
        <dbReference type="SAM" id="Phobius"/>
    </source>
</evidence>
<feature type="transmembrane region" description="Helical" evidence="1">
    <location>
        <begin position="107"/>
        <end position="130"/>
    </location>
</feature>
<dbReference type="Pfam" id="PF04854">
    <property type="entry name" value="DUF624"/>
    <property type="match status" value="1"/>
</dbReference>
<protein>
    <recommendedName>
        <fullName evidence="4">DUF624 domain-containing protein</fullName>
    </recommendedName>
</protein>
<dbReference type="InterPro" id="IPR006938">
    <property type="entry name" value="DUF624"/>
</dbReference>
<feature type="transmembrane region" description="Helical" evidence="1">
    <location>
        <begin position="12"/>
        <end position="43"/>
    </location>
</feature>
<keyword evidence="3" id="KW-1185">Reference proteome</keyword>
<dbReference type="RefSeq" id="WP_041964303.1">
    <property type="nucleotide sequence ID" value="NZ_BASE01000012.1"/>
</dbReference>
<comment type="caution">
    <text evidence="2">The sequence shown here is derived from an EMBL/GenBank/DDBJ whole genome shotgun (WGS) entry which is preliminary data.</text>
</comment>
<evidence type="ECO:0008006" key="4">
    <source>
        <dbReference type="Google" id="ProtNLM"/>
    </source>
</evidence>
<dbReference type="Proteomes" id="UP000031014">
    <property type="component" value="Unassembled WGS sequence"/>
</dbReference>
<reference evidence="2 3" key="1">
    <citation type="submission" date="2013-06" db="EMBL/GenBank/DDBJ databases">
        <title>Whole genome shotgun sequence of Bacillus selenatarsenatis SF-1.</title>
        <authorList>
            <person name="Kuroda M."/>
            <person name="Sei K."/>
            <person name="Yamashita M."/>
            <person name="Ike M."/>
        </authorList>
    </citation>
    <scope>NUCLEOTIDE SEQUENCE [LARGE SCALE GENOMIC DNA]</scope>
    <source>
        <strain evidence="2 3">SF-1</strain>
    </source>
</reference>
<feature type="transmembrane region" description="Helical" evidence="1">
    <location>
        <begin position="142"/>
        <end position="165"/>
    </location>
</feature>
<feature type="transmembrane region" description="Helical" evidence="1">
    <location>
        <begin position="171"/>
        <end position="188"/>
    </location>
</feature>
<dbReference type="AlphaFoldDB" id="A0A0A8X016"/>
<keyword evidence="1" id="KW-0812">Transmembrane</keyword>